<evidence type="ECO:0000256" key="2">
    <source>
        <dbReference type="ARBA" id="ARBA00023242"/>
    </source>
</evidence>
<feature type="compositionally biased region" description="Polar residues" evidence="3">
    <location>
        <begin position="360"/>
        <end position="369"/>
    </location>
</feature>
<feature type="domain" description="Zn(2)-C6 fungal-type" evidence="4">
    <location>
        <begin position="101"/>
        <end position="132"/>
    </location>
</feature>
<feature type="region of interest" description="Disordered" evidence="3">
    <location>
        <begin position="133"/>
        <end position="157"/>
    </location>
</feature>
<dbReference type="PROSITE" id="PS00463">
    <property type="entry name" value="ZN2_CY6_FUNGAL_1"/>
    <property type="match status" value="1"/>
</dbReference>
<evidence type="ECO:0000313" key="5">
    <source>
        <dbReference type="EMBL" id="KAL0480772.1"/>
    </source>
</evidence>
<dbReference type="PANTHER" id="PTHR47659">
    <property type="entry name" value="ZN(II)2CYS6 TRANSCRIPTION FACTOR (EUROFUNG)-RELATED"/>
    <property type="match status" value="1"/>
</dbReference>
<keyword evidence="6" id="KW-1185">Reference proteome</keyword>
<organism evidence="5 6">
    <name type="scientific">Acrasis kona</name>
    <dbReference type="NCBI Taxonomy" id="1008807"/>
    <lineage>
        <taxon>Eukaryota</taxon>
        <taxon>Discoba</taxon>
        <taxon>Heterolobosea</taxon>
        <taxon>Tetramitia</taxon>
        <taxon>Eutetramitia</taxon>
        <taxon>Acrasidae</taxon>
        <taxon>Acrasis</taxon>
    </lineage>
</organism>
<feature type="region of interest" description="Disordered" evidence="3">
    <location>
        <begin position="68"/>
        <end position="92"/>
    </location>
</feature>
<dbReference type="SUPFAM" id="SSF57701">
    <property type="entry name" value="Zn2/Cys6 DNA-binding domain"/>
    <property type="match status" value="1"/>
</dbReference>
<dbReference type="AlphaFoldDB" id="A0AAW2YWV5"/>
<feature type="region of interest" description="Disordered" evidence="3">
    <location>
        <begin position="340"/>
        <end position="370"/>
    </location>
</feature>
<protein>
    <submittedName>
        <fullName evidence="5">Transcription activator of gluconeogenesis ERT1</fullName>
    </submittedName>
</protein>
<evidence type="ECO:0000259" key="4">
    <source>
        <dbReference type="PROSITE" id="PS50048"/>
    </source>
</evidence>
<feature type="compositionally biased region" description="Low complexity" evidence="3">
    <location>
        <begin position="68"/>
        <end position="79"/>
    </location>
</feature>
<keyword evidence="1" id="KW-0479">Metal-binding</keyword>
<feature type="region of interest" description="Disordered" evidence="3">
    <location>
        <begin position="263"/>
        <end position="311"/>
    </location>
</feature>
<evidence type="ECO:0000256" key="3">
    <source>
        <dbReference type="SAM" id="MobiDB-lite"/>
    </source>
</evidence>
<dbReference type="Proteomes" id="UP001431209">
    <property type="component" value="Unassembled WGS sequence"/>
</dbReference>
<evidence type="ECO:0000256" key="1">
    <source>
        <dbReference type="ARBA" id="ARBA00022723"/>
    </source>
</evidence>
<dbReference type="SMART" id="SM00066">
    <property type="entry name" value="GAL4"/>
    <property type="match status" value="1"/>
</dbReference>
<feature type="compositionally biased region" description="Low complexity" evidence="3">
    <location>
        <begin position="267"/>
        <end position="277"/>
    </location>
</feature>
<dbReference type="InterPro" id="IPR036864">
    <property type="entry name" value="Zn2-C6_fun-type_DNA-bd_sf"/>
</dbReference>
<dbReference type="GO" id="GO:0008270">
    <property type="term" value="F:zinc ion binding"/>
    <property type="evidence" value="ECO:0007669"/>
    <property type="project" value="InterPro"/>
</dbReference>
<dbReference type="InterPro" id="IPR001138">
    <property type="entry name" value="Zn2Cys6_DnaBD"/>
</dbReference>
<accession>A0AAW2YWV5</accession>
<dbReference type="CDD" id="cd00067">
    <property type="entry name" value="GAL4"/>
    <property type="match status" value="1"/>
</dbReference>
<feature type="region of interest" description="Disordered" evidence="3">
    <location>
        <begin position="25"/>
        <end position="48"/>
    </location>
</feature>
<sequence>MLLHQQQQIQQNNIMLMDMVMKQQHKQQLAKAKDVSPPPSASQQQPINMIPTPTHDVSYYMSTSCPSPHSPCHSGSDGGQDYDSDQDGMGTKKRGQYTKRACVNCRVAHAACDSGRPCKRCVLLGKTNTCTDAGRKRARKRPLGDGDDGFSSSESTSNATGVLADGFFPSMADYLPFLENLSGEAKNEAIHDADGDDDDNHEKIFTQQQQQQPKLVQLGSGDLVINGRNFVVVSNNPTMMNQQPSIHVDEDLKKLENKLNAADIDSKSSTSSSPSPTLNYLDASSPRTNHHSPSLSDTSTSTTTTTTSMPIISYNNKQDQLLDFGDAAEFEDDDNVLQKNTQQPSFQPHQMHYDDDSGDESSPTITSHSRITKKKKAIAFHAATPSPTLPSSFLSDNKLQIAELQKQLKQQGETNHAVLDAISQAQNEENNDELVKVLLLEYMRQSSELKELKMLVQHLQNLVISSSLTSYVGMKDSMPNISRVSNNL</sequence>
<gene>
    <name evidence="5" type="ORF">AKO1_006908</name>
</gene>
<name>A0AAW2YWV5_9EUKA</name>
<evidence type="ECO:0000313" key="6">
    <source>
        <dbReference type="Proteomes" id="UP001431209"/>
    </source>
</evidence>
<proteinExistence type="predicted"/>
<dbReference type="PROSITE" id="PS50048">
    <property type="entry name" value="ZN2_CY6_FUNGAL_2"/>
    <property type="match status" value="1"/>
</dbReference>
<feature type="compositionally biased region" description="Low complexity" evidence="3">
    <location>
        <begin position="292"/>
        <end position="308"/>
    </location>
</feature>
<dbReference type="EMBL" id="JAOPGA020000687">
    <property type="protein sequence ID" value="KAL0480772.1"/>
    <property type="molecule type" value="Genomic_DNA"/>
</dbReference>
<reference evidence="5 6" key="1">
    <citation type="submission" date="2024-03" db="EMBL/GenBank/DDBJ databases">
        <title>The Acrasis kona genome and developmental transcriptomes reveal deep origins of eukaryotic multicellular pathways.</title>
        <authorList>
            <person name="Sheikh S."/>
            <person name="Fu C.-J."/>
            <person name="Brown M.W."/>
            <person name="Baldauf S.L."/>
        </authorList>
    </citation>
    <scope>NUCLEOTIDE SEQUENCE [LARGE SCALE GENOMIC DNA]</scope>
    <source>
        <strain evidence="5 6">ATCC MYA-3509</strain>
    </source>
</reference>
<dbReference type="InterPro" id="IPR050335">
    <property type="entry name" value="ERT1_acuK_gluconeogen_tf"/>
</dbReference>
<comment type="caution">
    <text evidence="5">The sequence shown here is derived from an EMBL/GenBank/DDBJ whole genome shotgun (WGS) entry which is preliminary data.</text>
</comment>
<dbReference type="GO" id="GO:0000981">
    <property type="term" value="F:DNA-binding transcription factor activity, RNA polymerase II-specific"/>
    <property type="evidence" value="ECO:0007669"/>
    <property type="project" value="InterPro"/>
</dbReference>
<dbReference type="PANTHER" id="PTHR47659:SF7">
    <property type="entry name" value="FUNGAL TRANSCRIPTIONAL REGULATORY PROTEIN, N-TERMINAL DOMAIN-CONTAINING PROTEIN"/>
    <property type="match status" value="1"/>
</dbReference>
<keyword evidence="2" id="KW-0539">Nucleus</keyword>